<keyword evidence="3" id="KW-1185">Reference proteome</keyword>
<feature type="coiled-coil region" evidence="1">
    <location>
        <begin position="146"/>
        <end position="197"/>
    </location>
</feature>
<organism evidence="2 3">
    <name type="scientific">Aulographum hederae CBS 113979</name>
    <dbReference type="NCBI Taxonomy" id="1176131"/>
    <lineage>
        <taxon>Eukaryota</taxon>
        <taxon>Fungi</taxon>
        <taxon>Dikarya</taxon>
        <taxon>Ascomycota</taxon>
        <taxon>Pezizomycotina</taxon>
        <taxon>Dothideomycetes</taxon>
        <taxon>Pleosporomycetidae</taxon>
        <taxon>Aulographales</taxon>
        <taxon>Aulographaceae</taxon>
    </lineage>
</organism>
<accession>A0A6G1H4N9</accession>
<dbReference type="OrthoDB" id="5410764at2759"/>
<proteinExistence type="predicted"/>
<protein>
    <submittedName>
        <fullName evidence="2">Uncharacterized protein</fullName>
    </submittedName>
</protein>
<evidence type="ECO:0000313" key="3">
    <source>
        <dbReference type="Proteomes" id="UP000800041"/>
    </source>
</evidence>
<evidence type="ECO:0000256" key="1">
    <source>
        <dbReference type="SAM" id="Coils"/>
    </source>
</evidence>
<name>A0A6G1H4N9_9PEZI</name>
<gene>
    <name evidence="2" type="ORF">K402DRAFT_329501</name>
</gene>
<dbReference type="EMBL" id="ML977150">
    <property type="protein sequence ID" value="KAF1987990.1"/>
    <property type="molecule type" value="Genomic_DNA"/>
</dbReference>
<evidence type="ECO:0000313" key="2">
    <source>
        <dbReference type="EMBL" id="KAF1987990.1"/>
    </source>
</evidence>
<reference evidence="2" key="1">
    <citation type="journal article" date="2020" name="Stud. Mycol.">
        <title>101 Dothideomycetes genomes: a test case for predicting lifestyles and emergence of pathogens.</title>
        <authorList>
            <person name="Haridas S."/>
            <person name="Albert R."/>
            <person name="Binder M."/>
            <person name="Bloem J."/>
            <person name="Labutti K."/>
            <person name="Salamov A."/>
            <person name="Andreopoulos B."/>
            <person name="Baker S."/>
            <person name="Barry K."/>
            <person name="Bills G."/>
            <person name="Bluhm B."/>
            <person name="Cannon C."/>
            <person name="Castanera R."/>
            <person name="Culley D."/>
            <person name="Daum C."/>
            <person name="Ezra D."/>
            <person name="Gonzalez J."/>
            <person name="Henrissat B."/>
            <person name="Kuo A."/>
            <person name="Liang C."/>
            <person name="Lipzen A."/>
            <person name="Lutzoni F."/>
            <person name="Magnuson J."/>
            <person name="Mondo S."/>
            <person name="Nolan M."/>
            <person name="Ohm R."/>
            <person name="Pangilinan J."/>
            <person name="Park H.-J."/>
            <person name="Ramirez L."/>
            <person name="Alfaro M."/>
            <person name="Sun H."/>
            <person name="Tritt A."/>
            <person name="Yoshinaga Y."/>
            <person name="Zwiers L.-H."/>
            <person name="Turgeon B."/>
            <person name="Goodwin S."/>
            <person name="Spatafora J."/>
            <person name="Crous P."/>
            <person name="Grigoriev I."/>
        </authorList>
    </citation>
    <scope>NUCLEOTIDE SEQUENCE</scope>
    <source>
        <strain evidence="2">CBS 113979</strain>
    </source>
</reference>
<dbReference type="AlphaFoldDB" id="A0A6G1H4N9"/>
<dbReference type="Proteomes" id="UP000800041">
    <property type="component" value="Unassembled WGS sequence"/>
</dbReference>
<keyword evidence="1" id="KW-0175">Coiled coil</keyword>
<sequence>MRPDEIIFSCSVCQATISDLYRRPKSRYLFNDGISNVESPVTKLWLLECAHLTCGEHLEGGGAPFHRQGDHPRASCPVCTTEKDDSEPRRLFAVNGTKEGEYDPAIPKEWLLTPPIKLDDSKPDSQALRFQYLQLARYGAMVTAKLQNSQSQERDSARKLKSLEAENNAMREEMVRLESVDESLDRANSKLKKWTRREPEIYAHLAI</sequence>
<feature type="non-terminal residue" evidence="2">
    <location>
        <position position="207"/>
    </location>
</feature>